<dbReference type="OrthoDB" id="1765896at2"/>
<dbReference type="Proteomes" id="UP000478483">
    <property type="component" value="Unassembled WGS sequence"/>
</dbReference>
<dbReference type="EMBL" id="WNAJ01000030">
    <property type="protein sequence ID" value="MTR86852.1"/>
    <property type="molecule type" value="Genomic_DNA"/>
</dbReference>
<dbReference type="EMBL" id="CYXZ01000013">
    <property type="protein sequence ID" value="CUN11476.1"/>
    <property type="molecule type" value="Genomic_DNA"/>
</dbReference>
<evidence type="ECO:0000313" key="2">
    <source>
        <dbReference type="EMBL" id="MTR86852.1"/>
    </source>
</evidence>
<accession>A0A173UAV7</accession>
<dbReference type="Proteomes" id="UP000095350">
    <property type="component" value="Unassembled WGS sequence"/>
</dbReference>
<reference evidence="6 7" key="2">
    <citation type="submission" date="2018-08" db="EMBL/GenBank/DDBJ databases">
        <title>A genome reference for cultivated species of the human gut microbiota.</title>
        <authorList>
            <person name="Zou Y."/>
            <person name="Xue W."/>
            <person name="Luo G."/>
        </authorList>
    </citation>
    <scope>NUCLEOTIDE SEQUENCE [LARGE SCALE GENOMIC DNA]</scope>
    <source>
        <strain evidence="4 7">AM22-21LB</strain>
        <strain evidence="3 6">AM37-1AC</strain>
    </source>
</reference>
<evidence type="ECO:0000313" key="8">
    <source>
        <dbReference type="Proteomes" id="UP000478483"/>
    </source>
</evidence>
<dbReference type="RefSeq" id="WP_005602905.1">
    <property type="nucleotide sequence ID" value="NZ_CABIYH010000013.1"/>
</dbReference>
<dbReference type="AlphaFoldDB" id="A0A173UAV7"/>
<evidence type="ECO:0000313" key="5">
    <source>
        <dbReference type="Proteomes" id="UP000095350"/>
    </source>
</evidence>
<dbReference type="Proteomes" id="UP000284051">
    <property type="component" value="Unassembled WGS sequence"/>
</dbReference>
<name>A0A173UAV7_9FIRM</name>
<dbReference type="EMBL" id="QSHO01000037">
    <property type="protein sequence ID" value="RHC11759.1"/>
    <property type="molecule type" value="Genomic_DNA"/>
</dbReference>
<dbReference type="STRING" id="166486.ERS852572_01984"/>
<reference evidence="1 5" key="1">
    <citation type="submission" date="2015-09" db="EMBL/GenBank/DDBJ databases">
        <authorList>
            <consortium name="Pathogen Informatics"/>
        </authorList>
    </citation>
    <scope>NUCLEOTIDE SEQUENCE [LARGE SCALE GENOMIC DNA]</scope>
    <source>
        <strain evidence="1 5">2789STDY5834960</strain>
    </source>
</reference>
<evidence type="ECO:0000313" key="4">
    <source>
        <dbReference type="EMBL" id="RHG28939.1"/>
    </source>
</evidence>
<dbReference type="GeneID" id="98917406"/>
<gene>
    <name evidence="4" type="ORF">DW264_07485</name>
    <name evidence="3" type="ORF">DW856_19845</name>
    <name evidence="1" type="ORF">ERS852572_01984</name>
    <name evidence="2" type="ORF">GMD50_17815</name>
</gene>
<protein>
    <submittedName>
        <fullName evidence="1">Uncharacterized protein</fullName>
    </submittedName>
</protein>
<dbReference type="EMBL" id="QRID01000006">
    <property type="protein sequence ID" value="RHG28939.1"/>
    <property type="molecule type" value="Genomic_DNA"/>
</dbReference>
<sequence length="129" mass="15020">MNKRYRLGEIEEAVSEMEELIDTQDDIAEIDDDFQIVVSGWSVYVERLNLTLRQGVACIWDTEAGLFMPDFDVTIVYEGNIETQEWLYYEQDGMVVTLGNWLNGRLSCEQIEQLWCELIIPENNDNSEV</sequence>
<organism evidence="1 5">
    <name type="scientific">Roseburia intestinalis</name>
    <dbReference type="NCBI Taxonomy" id="166486"/>
    <lineage>
        <taxon>Bacteria</taxon>
        <taxon>Bacillati</taxon>
        <taxon>Bacillota</taxon>
        <taxon>Clostridia</taxon>
        <taxon>Lachnospirales</taxon>
        <taxon>Lachnospiraceae</taxon>
        <taxon>Roseburia</taxon>
    </lineage>
</organism>
<evidence type="ECO:0000313" key="6">
    <source>
        <dbReference type="Proteomes" id="UP000283513"/>
    </source>
</evidence>
<dbReference type="PaxDb" id="166486-ERS852572_01984"/>
<reference evidence="2 8" key="3">
    <citation type="journal article" date="2019" name="Nat. Med.">
        <title>A library of human gut bacterial isolates paired with longitudinal multiomics data enables mechanistic microbiome research.</title>
        <authorList>
            <person name="Poyet M."/>
            <person name="Groussin M."/>
            <person name="Gibbons S.M."/>
            <person name="Avila-Pacheco J."/>
            <person name="Jiang X."/>
            <person name="Kearney S.M."/>
            <person name="Perrotta A.R."/>
            <person name="Berdy B."/>
            <person name="Zhao S."/>
            <person name="Lieberman T.D."/>
            <person name="Swanson P.K."/>
            <person name="Smith M."/>
            <person name="Roesemann S."/>
            <person name="Alexander J.E."/>
            <person name="Rich S.A."/>
            <person name="Livny J."/>
            <person name="Vlamakis H."/>
            <person name="Clish C."/>
            <person name="Bullock K."/>
            <person name="Deik A."/>
            <person name="Scott J."/>
            <person name="Pierce K.A."/>
            <person name="Xavier R.J."/>
            <person name="Alm E.J."/>
        </authorList>
    </citation>
    <scope>NUCLEOTIDE SEQUENCE [LARGE SCALE GENOMIC DNA]</scope>
    <source>
        <strain evidence="2 8">BIOML-A1</strain>
    </source>
</reference>
<dbReference type="Proteomes" id="UP000283513">
    <property type="component" value="Unassembled WGS sequence"/>
</dbReference>
<proteinExistence type="predicted"/>
<evidence type="ECO:0000313" key="3">
    <source>
        <dbReference type="EMBL" id="RHC11759.1"/>
    </source>
</evidence>
<evidence type="ECO:0000313" key="1">
    <source>
        <dbReference type="EMBL" id="CUN11476.1"/>
    </source>
</evidence>
<evidence type="ECO:0000313" key="7">
    <source>
        <dbReference type="Proteomes" id="UP000284051"/>
    </source>
</evidence>